<feature type="domain" description="Response regulatory" evidence="3">
    <location>
        <begin position="4"/>
        <end position="127"/>
    </location>
</feature>
<name>T0F8L0_9LEPT</name>
<dbReference type="PANTHER" id="PTHR44591">
    <property type="entry name" value="STRESS RESPONSE REGULATOR PROTEIN 1"/>
    <property type="match status" value="1"/>
</dbReference>
<dbReference type="InterPro" id="IPR050595">
    <property type="entry name" value="Bact_response_regulator"/>
</dbReference>
<protein>
    <submittedName>
        <fullName evidence="4">Response regulator receiver domain protein</fullName>
    </submittedName>
</protein>
<proteinExistence type="predicted"/>
<dbReference type="PROSITE" id="PS50110">
    <property type="entry name" value="RESPONSE_REGULATORY"/>
    <property type="match status" value="1"/>
</dbReference>
<dbReference type="CDD" id="cd00156">
    <property type="entry name" value="REC"/>
    <property type="match status" value="1"/>
</dbReference>
<dbReference type="SUPFAM" id="SSF52172">
    <property type="entry name" value="CheY-like"/>
    <property type="match status" value="1"/>
</dbReference>
<dbReference type="InterPro" id="IPR011006">
    <property type="entry name" value="CheY-like_superfamily"/>
</dbReference>
<comment type="caution">
    <text evidence="4">The sequence shown here is derived from an EMBL/GenBank/DDBJ whole genome shotgun (WGS) entry which is preliminary data.</text>
</comment>
<keyword evidence="1 2" id="KW-0597">Phosphoprotein</keyword>
<dbReference type="InterPro" id="IPR001789">
    <property type="entry name" value="Sig_transdc_resp-reg_receiver"/>
</dbReference>
<dbReference type="Proteomes" id="UP000015454">
    <property type="component" value="Unassembled WGS sequence"/>
</dbReference>
<dbReference type="EMBL" id="AHMO02000008">
    <property type="protein sequence ID" value="EQA43842.1"/>
    <property type="molecule type" value="Genomic_DNA"/>
</dbReference>
<dbReference type="GO" id="GO:0000160">
    <property type="term" value="P:phosphorelay signal transduction system"/>
    <property type="evidence" value="ECO:0007669"/>
    <property type="project" value="InterPro"/>
</dbReference>
<dbReference type="AlphaFoldDB" id="T0F8L0"/>
<dbReference type="STRING" id="1049789.LEP1GSC050_3684"/>
<evidence type="ECO:0000313" key="4">
    <source>
        <dbReference type="EMBL" id="EQA43842.1"/>
    </source>
</evidence>
<accession>T0F8L0</accession>
<sequence length="138" mass="15449">MKPLILVVDDNDRYANNLKTYLENLKCDVLRAVDAAQGWEYYAKNKDKLSAVITDITMETQTSGLWLIRRIHKDGFKGIKVIATTGFDVFGVMAISRLVLPTFAGISFMVPKVPLKAGKVLMLPTGLIQESFELSIRK</sequence>
<dbReference type="PANTHER" id="PTHR44591:SF3">
    <property type="entry name" value="RESPONSE REGULATORY DOMAIN-CONTAINING PROTEIN"/>
    <property type="match status" value="1"/>
</dbReference>
<dbReference type="Gene3D" id="3.40.50.2300">
    <property type="match status" value="1"/>
</dbReference>
<evidence type="ECO:0000256" key="1">
    <source>
        <dbReference type="ARBA" id="ARBA00022553"/>
    </source>
</evidence>
<reference evidence="4" key="1">
    <citation type="submission" date="2013-05" db="EMBL/GenBank/DDBJ databases">
        <authorList>
            <person name="Harkins D.M."/>
            <person name="Durkin A.S."/>
            <person name="Brinkac L.M."/>
            <person name="Haft D.H."/>
            <person name="Selengut J.D."/>
            <person name="Sanka R."/>
            <person name="DePew J."/>
            <person name="Purushe J."/>
            <person name="Hartskeerl R.A."/>
            <person name="Ahmed A."/>
            <person name="van der Linden H."/>
            <person name="Goris M.G.A."/>
            <person name="Vinetz J.M."/>
            <person name="Sutton G.G."/>
            <person name="Nierman W.C."/>
            <person name="Fouts D.E."/>
        </authorList>
    </citation>
    <scope>NUCLEOTIDE SEQUENCE [LARGE SCALE GENOMIC DNA]</scope>
    <source>
        <strain evidence="4">5399</strain>
    </source>
</reference>
<keyword evidence="5" id="KW-1185">Reference proteome</keyword>
<gene>
    <name evidence="4" type="ORF">LEP1GSC050_3684</name>
</gene>
<dbReference type="OrthoDB" id="333308at2"/>
<dbReference type="Pfam" id="PF00072">
    <property type="entry name" value="Response_reg"/>
    <property type="match status" value="1"/>
</dbReference>
<dbReference type="SMART" id="SM00448">
    <property type="entry name" value="REC"/>
    <property type="match status" value="1"/>
</dbReference>
<organism evidence="4 5">
    <name type="scientific">Leptospira broomii serovar Hurstbridge str. 5399</name>
    <dbReference type="NCBI Taxonomy" id="1049789"/>
    <lineage>
        <taxon>Bacteria</taxon>
        <taxon>Pseudomonadati</taxon>
        <taxon>Spirochaetota</taxon>
        <taxon>Spirochaetia</taxon>
        <taxon>Leptospirales</taxon>
        <taxon>Leptospiraceae</taxon>
        <taxon>Leptospira</taxon>
    </lineage>
</organism>
<dbReference type="RefSeq" id="WP_010571784.1">
    <property type="nucleotide sequence ID" value="NZ_AHMO02000008.1"/>
</dbReference>
<evidence type="ECO:0000259" key="3">
    <source>
        <dbReference type="PROSITE" id="PS50110"/>
    </source>
</evidence>
<evidence type="ECO:0000313" key="5">
    <source>
        <dbReference type="Proteomes" id="UP000015454"/>
    </source>
</evidence>
<feature type="modified residue" description="4-aspartylphosphate" evidence="2">
    <location>
        <position position="55"/>
    </location>
</feature>
<evidence type="ECO:0000256" key="2">
    <source>
        <dbReference type="PROSITE-ProRule" id="PRU00169"/>
    </source>
</evidence>